<dbReference type="PROSITE" id="PS50850">
    <property type="entry name" value="MFS"/>
    <property type="match status" value="1"/>
</dbReference>
<dbReference type="Pfam" id="PF07690">
    <property type="entry name" value="MFS_1"/>
    <property type="match status" value="1"/>
</dbReference>
<dbReference type="InterPro" id="IPR020846">
    <property type="entry name" value="MFS_dom"/>
</dbReference>
<dbReference type="PANTHER" id="PTHR23505:SF79">
    <property type="entry name" value="PROTEIN SPINSTER"/>
    <property type="match status" value="1"/>
</dbReference>
<dbReference type="GO" id="GO:0016020">
    <property type="term" value="C:membrane"/>
    <property type="evidence" value="ECO:0007669"/>
    <property type="project" value="UniProtKB-SubCell"/>
</dbReference>
<dbReference type="Proteomes" id="UP000664859">
    <property type="component" value="Unassembled WGS sequence"/>
</dbReference>
<dbReference type="AlphaFoldDB" id="A0A835Z685"/>
<evidence type="ECO:0000256" key="4">
    <source>
        <dbReference type="ARBA" id="ARBA00022989"/>
    </source>
</evidence>
<feature type="transmembrane region" description="Helical" evidence="8">
    <location>
        <begin position="149"/>
        <end position="168"/>
    </location>
</feature>
<dbReference type="Gene3D" id="1.20.1250.20">
    <property type="entry name" value="MFS general substrate transporter like domains"/>
    <property type="match status" value="1"/>
</dbReference>
<accession>A0A835Z685</accession>
<feature type="transmembrane region" description="Helical" evidence="8">
    <location>
        <begin position="385"/>
        <end position="404"/>
    </location>
</feature>
<feature type="transmembrane region" description="Helical" evidence="8">
    <location>
        <begin position="59"/>
        <end position="82"/>
    </location>
</feature>
<keyword evidence="2" id="KW-0813">Transport</keyword>
<comment type="subcellular location">
    <subcellularLocation>
        <location evidence="1">Membrane</location>
        <topology evidence="1">Multi-pass membrane protein</topology>
    </subcellularLocation>
</comment>
<evidence type="ECO:0000256" key="7">
    <source>
        <dbReference type="SAM" id="MobiDB-lite"/>
    </source>
</evidence>
<evidence type="ECO:0000313" key="10">
    <source>
        <dbReference type="EMBL" id="KAG5187986.1"/>
    </source>
</evidence>
<name>A0A835Z685_9STRA</name>
<feature type="transmembrane region" description="Helical" evidence="8">
    <location>
        <begin position="88"/>
        <end position="108"/>
    </location>
</feature>
<evidence type="ECO:0000256" key="1">
    <source>
        <dbReference type="ARBA" id="ARBA00004141"/>
    </source>
</evidence>
<keyword evidence="3 8" id="KW-0812">Transmembrane</keyword>
<feature type="transmembrane region" description="Helical" evidence="8">
    <location>
        <begin position="350"/>
        <end position="373"/>
    </location>
</feature>
<keyword evidence="4 8" id="KW-1133">Transmembrane helix</keyword>
<evidence type="ECO:0000256" key="5">
    <source>
        <dbReference type="ARBA" id="ARBA00023136"/>
    </source>
</evidence>
<dbReference type="SUPFAM" id="SSF103473">
    <property type="entry name" value="MFS general substrate transporter"/>
    <property type="match status" value="1"/>
</dbReference>
<evidence type="ECO:0000313" key="11">
    <source>
        <dbReference type="Proteomes" id="UP000664859"/>
    </source>
</evidence>
<evidence type="ECO:0000256" key="3">
    <source>
        <dbReference type="ARBA" id="ARBA00022692"/>
    </source>
</evidence>
<organism evidence="10 11">
    <name type="scientific">Tribonema minus</name>
    <dbReference type="NCBI Taxonomy" id="303371"/>
    <lineage>
        <taxon>Eukaryota</taxon>
        <taxon>Sar</taxon>
        <taxon>Stramenopiles</taxon>
        <taxon>Ochrophyta</taxon>
        <taxon>PX clade</taxon>
        <taxon>Xanthophyceae</taxon>
        <taxon>Tribonematales</taxon>
        <taxon>Tribonemataceae</taxon>
        <taxon>Tribonema</taxon>
    </lineage>
</organism>
<proteinExistence type="inferred from homology"/>
<sequence length="500" mass="50883">MAEALEEVSGRLKYVLLLLTLIKANNHWSRYLINYLYAVSSDDEYYSLSAATGITEEQYGLLSGFGFSISYVLWGLVMGYAADLSNRVAIIALGLIIWSGANALMAAARGYRCLLAARALLGFGAAFSNIASLSLIADVCPRARLAEANGVYAIGLYAGSSLGSLSLVMAERVGWRNTCYAAALSGLLLAVTLFATVSEPRHLAPAAKPHADLEAAPPSSSTLLLPPPPPPPPPLTVAQAARAILAARPQLVLAITAAAAAVHAAGYVTNIYLPVFYAARFAQDAALYAVLNATAKALCGAASAYVGGRAADAWRASGQPRADLLIPAAGAAGAAPLLALALYAPSFAPSVAALALLYLLAECWSGPTMGALARALPPAARGTGLAAYTLASTVAGSAAVWAVGRTVGDSSSSGGADVAVLARAVAVGGCGAYAACAALYCGAALLVRADGYAEIPGDDAARNDGVAVRPSAARYQCAPSPPQRESQRAAGARLRSERGG</sequence>
<feature type="transmembrane region" description="Helical" evidence="8">
    <location>
        <begin position="251"/>
        <end position="273"/>
    </location>
</feature>
<feature type="transmembrane region" description="Helical" evidence="8">
    <location>
        <begin position="115"/>
        <end position="137"/>
    </location>
</feature>
<reference evidence="10" key="1">
    <citation type="submission" date="2021-02" db="EMBL/GenBank/DDBJ databases">
        <title>First Annotated Genome of the Yellow-green Alga Tribonema minus.</title>
        <authorList>
            <person name="Mahan K.M."/>
        </authorList>
    </citation>
    <scope>NUCLEOTIDE SEQUENCE</scope>
    <source>
        <strain evidence="10">UTEX B ZZ1240</strain>
    </source>
</reference>
<feature type="transmembrane region" description="Helical" evidence="8">
    <location>
        <begin position="424"/>
        <end position="447"/>
    </location>
</feature>
<feature type="domain" description="Major facilitator superfamily (MFS) profile" evidence="9">
    <location>
        <begin position="15"/>
        <end position="452"/>
    </location>
</feature>
<keyword evidence="5 8" id="KW-0472">Membrane</keyword>
<evidence type="ECO:0000256" key="8">
    <source>
        <dbReference type="SAM" id="Phobius"/>
    </source>
</evidence>
<dbReference type="PANTHER" id="PTHR23505">
    <property type="entry name" value="SPINSTER"/>
    <property type="match status" value="1"/>
</dbReference>
<comment type="similarity">
    <text evidence="6">Belongs to the major facilitator superfamily. Spinster (TC 2.A.1.49) family.</text>
</comment>
<feature type="transmembrane region" description="Helical" evidence="8">
    <location>
        <begin position="180"/>
        <end position="198"/>
    </location>
</feature>
<keyword evidence="11" id="KW-1185">Reference proteome</keyword>
<gene>
    <name evidence="10" type="ORF">JKP88DRAFT_257203</name>
</gene>
<dbReference type="OrthoDB" id="3639251at2759"/>
<evidence type="ECO:0000259" key="9">
    <source>
        <dbReference type="PROSITE" id="PS50850"/>
    </source>
</evidence>
<evidence type="ECO:0000256" key="2">
    <source>
        <dbReference type="ARBA" id="ARBA00022448"/>
    </source>
</evidence>
<feature type="region of interest" description="Disordered" evidence="7">
    <location>
        <begin position="208"/>
        <end position="230"/>
    </location>
</feature>
<evidence type="ECO:0000256" key="6">
    <source>
        <dbReference type="ARBA" id="ARBA00024338"/>
    </source>
</evidence>
<dbReference type="InterPro" id="IPR036259">
    <property type="entry name" value="MFS_trans_sf"/>
</dbReference>
<dbReference type="InterPro" id="IPR011701">
    <property type="entry name" value="MFS"/>
</dbReference>
<comment type="caution">
    <text evidence="10">The sequence shown here is derived from an EMBL/GenBank/DDBJ whole genome shotgun (WGS) entry which is preliminary data.</text>
</comment>
<protein>
    <submittedName>
        <fullName evidence="10">Major facilitator superfamily domain-containing protein</fullName>
    </submittedName>
</protein>
<dbReference type="GO" id="GO:0022857">
    <property type="term" value="F:transmembrane transporter activity"/>
    <property type="evidence" value="ECO:0007669"/>
    <property type="project" value="InterPro"/>
</dbReference>
<dbReference type="EMBL" id="JAFCMP010000079">
    <property type="protein sequence ID" value="KAG5187986.1"/>
    <property type="molecule type" value="Genomic_DNA"/>
</dbReference>
<feature type="region of interest" description="Disordered" evidence="7">
    <location>
        <begin position="472"/>
        <end position="500"/>
    </location>
</feature>
<dbReference type="InterPro" id="IPR044770">
    <property type="entry name" value="MFS_spinster-like"/>
</dbReference>